<evidence type="ECO:0000256" key="12">
    <source>
        <dbReference type="SAM" id="Phobius"/>
    </source>
</evidence>
<dbReference type="GO" id="GO:0008444">
    <property type="term" value="F:CDP-diacylglycerol-glycerol-3-phosphate 3-phosphatidyltransferase activity"/>
    <property type="evidence" value="ECO:0007669"/>
    <property type="project" value="UniProtKB-EC"/>
</dbReference>
<dbReference type="PATRIC" id="fig|1121877.4.peg.898"/>
<dbReference type="PIRSF" id="PIRSF000847">
    <property type="entry name" value="Phos_ph_gly_syn"/>
    <property type="match status" value="1"/>
</dbReference>
<evidence type="ECO:0000256" key="8">
    <source>
        <dbReference type="ARBA" id="ARBA00023136"/>
    </source>
</evidence>
<evidence type="ECO:0000256" key="9">
    <source>
        <dbReference type="ARBA" id="ARBA00023209"/>
    </source>
</evidence>
<dbReference type="Pfam" id="PF01066">
    <property type="entry name" value="CDP-OH_P_transf"/>
    <property type="match status" value="1"/>
</dbReference>
<dbReference type="PANTHER" id="PTHR14269:SF11">
    <property type="entry name" value="CDP-DIACYLGLYCEROL--GLYCEROL-3-PHOSPHATE 3-PHOSPHATIDYLTRANSFERASE"/>
    <property type="match status" value="1"/>
</dbReference>
<dbReference type="AlphaFoldDB" id="A0A0D8FWR8"/>
<keyword evidence="10" id="KW-1208">Phospholipid metabolism</keyword>
<keyword evidence="4 11" id="KW-0808">Transferase</keyword>
<comment type="caution">
    <text evidence="13">The sequence shown here is derived from an EMBL/GenBank/DDBJ whole genome shotgun (WGS) entry which is preliminary data.</text>
</comment>
<dbReference type="GO" id="GO:0046474">
    <property type="term" value="P:glycerophospholipid biosynthetic process"/>
    <property type="evidence" value="ECO:0007669"/>
    <property type="project" value="TreeGrafter"/>
</dbReference>
<dbReference type="OrthoDB" id="9796672at2"/>
<keyword evidence="3" id="KW-0444">Lipid biosynthesis</keyword>
<dbReference type="PROSITE" id="PS00379">
    <property type="entry name" value="CDP_ALCOHOL_P_TRANSF"/>
    <property type="match status" value="1"/>
</dbReference>
<evidence type="ECO:0000256" key="7">
    <source>
        <dbReference type="ARBA" id="ARBA00023098"/>
    </source>
</evidence>
<evidence type="ECO:0000256" key="4">
    <source>
        <dbReference type="ARBA" id="ARBA00022679"/>
    </source>
</evidence>
<dbReference type="GO" id="GO:0016020">
    <property type="term" value="C:membrane"/>
    <property type="evidence" value="ECO:0007669"/>
    <property type="project" value="UniProtKB-SubCell"/>
</dbReference>
<evidence type="ECO:0000256" key="1">
    <source>
        <dbReference type="ARBA" id="ARBA00004141"/>
    </source>
</evidence>
<keyword evidence="7" id="KW-0443">Lipid metabolism</keyword>
<dbReference type="InterPro" id="IPR048254">
    <property type="entry name" value="CDP_ALCOHOL_P_TRANSF_CS"/>
</dbReference>
<feature type="transmembrane region" description="Helical" evidence="12">
    <location>
        <begin position="136"/>
        <end position="152"/>
    </location>
</feature>
<protein>
    <submittedName>
        <fullName evidence="13">Putative CDP-diacylglycerol--glycerol-3-phosphate 3-phosphatidyl-transferase 2</fullName>
        <ecNumber evidence="13">2.7.8.5</ecNumber>
    </submittedName>
</protein>
<dbReference type="InterPro" id="IPR043130">
    <property type="entry name" value="CDP-OH_PTrfase_TM_dom"/>
</dbReference>
<keyword evidence="6 12" id="KW-1133">Transmembrane helix</keyword>
<evidence type="ECO:0000256" key="11">
    <source>
        <dbReference type="RuleBase" id="RU003750"/>
    </source>
</evidence>
<dbReference type="InterPro" id="IPR050324">
    <property type="entry name" value="CDP-alcohol_PTase-I"/>
</dbReference>
<dbReference type="GeneID" id="78372131"/>
<evidence type="ECO:0000313" key="13">
    <source>
        <dbReference type="EMBL" id="KJE77409.1"/>
    </source>
</evidence>
<keyword evidence="9" id="KW-0594">Phospholipid biosynthesis</keyword>
<dbReference type="PANTHER" id="PTHR14269">
    <property type="entry name" value="CDP-DIACYLGLYCEROL--GLYCEROL-3-PHOSPHATE 3-PHOSPHATIDYLTRANSFERASE-RELATED"/>
    <property type="match status" value="1"/>
</dbReference>
<name>A0A0D8FWR8_9ACTN</name>
<comment type="similarity">
    <text evidence="2 11">Belongs to the CDP-alcohol phosphatidyltransferase class-I family.</text>
</comment>
<evidence type="ECO:0000256" key="2">
    <source>
        <dbReference type="ARBA" id="ARBA00010441"/>
    </source>
</evidence>
<dbReference type="Proteomes" id="UP000032336">
    <property type="component" value="Unassembled WGS sequence"/>
</dbReference>
<evidence type="ECO:0000313" key="14">
    <source>
        <dbReference type="Proteomes" id="UP000032336"/>
    </source>
</evidence>
<dbReference type="EMBL" id="JXUW01000005">
    <property type="protein sequence ID" value="KJE77409.1"/>
    <property type="molecule type" value="Genomic_DNA"/>
</dbReference>
<comment type="subcellular location">
    <subcellularLocation>
        <location evidence="1">Membrane</location>
        <topology evidence="1">Multi-pass membrane protein</topology>
    </subcellularLocation>
</comment>
<evidence type="ECO:0000256" key="3">
    <source>
        <dbReference type="ARBA" id="ARBA00022516"/>
    </source>
</evidence>
<dbReference type="EC" id="2.7.8.5" evidence="13"/>
<keyword evidence="5 12" id="KW-0812">Transmembrane</keyword>
<dbReference type="InterPro" id="IPR004570">
    <property type="entry name" value="Phosphatidylglycerol_P_synth"/>
</dbReference>
<evidence type="ECO:0000256" key="5">
    <source>
        <dbReference type="ARBA" id="ARBA00022692"/>
    </source>
</evidence>
<evidence type="ECO:0000256" key="6">
    <source>
        <dbReference type="ARBA" id="ARBA00022989"/>
    </source>
</evidence>
<dbReference type="eggNOG" id="COG0558">
    <property type="taxonomic scope" value="Bacteria"/>
</dbReference>
<accession>A0A0D8FWR8</accession>
<dbReference type="InterPro" id="IPR000462">
    <property type="entry name" value="CDP-OH_P_trans"/>
</dbReference>
<feature type="transmembrane region" description="Helical" evidence="12">
    <location>
        <begin position="74"/>
        <end position="93"/>
    </location>
</feature>
<reference evidence="13 14" key="1">
    <citation type="submission" date="2015-01" db="EMBL/GenBank/DDBJ databases">
        <title>Draft genome of the acidophilic iron oxidizer Ferrimicrobium acidiphilum strain T23.</title>
        <authorList>
            <person name="Poehlein A."/>
            <person name="Eisen S."/>
            <person name="Schloemann M."/>
            <person name="Johnson B.D."/>
            <person name="Daniel R."/>
            <person name="Muehling M."/>
        </authorList>
    </citation>
    <scope>NUCLEOTIDE SEQUENCE [LARGE SCALE GENOMIC DNA]</scope>
    <source>
        <strain evidence="13 14">T23</strain>
    </source>
</reference>
<proteinExistence type="inferred from homology"/>
<dbReference type="RefSeq" id="WP_052565509.1">
    <property type="nucleotide sequence ID" value="NZ_JQKF01000004.1"/>
</dbReference>
<organism evidence="13 14">
    <name type="scientific">Ferrimicrobium acidiphilum DSM 19497</name>
    <dbReference type="NCBI Taxonomy" id="1121877"/>
    <lineage>
        <taxon>Bacteria</taxon>
        <taxon>Bacillati</taxon>
        <taxon>Actinomycetota</taxon>
        <taxon>Acidimicrobiia</taxon>
        <taxon>Acidimicrobiales</taxon>
        <taxon>Acidimicrobiaceae</taxon>
        <taxon>Ferrimicrobium</taxon>
    </lineage>
</organism>
<feature type="transmembrane region" description="Helical" evidence="12">
    <location>
        <begin position="158"/>
        <end position="179"/>
    </location>
</feature>
<dbReference type="Gene3D" id="1.20.120.1760">
    <property type="match status" value="1"/>
</dbReference>
<sequence>MSSPQRLIYGPSAIATPANAITVLRICFAPVFVVLLVSSPTSIVPFWLWAGLALSDSADGYIARRQGVTRSGAFLDPLADKILVFAAFGALFILHRVDGLPILIMGLREIVVSVYRTQVLASGKSLPARIPGKLKMLVQIVVIGLALIPYIGEHDRPAINFLAWIAVALALVSAVQYFFDSKSIKA</sequence>
<keyword evidence="14" id="KW-1185">Reference proteome</keyword>
<evidence type="ECO:0000256" key="10">
    <source>
        <dbReference type="ARBA" id="ARBA00023264"/>
    </source>
</evidence>
<gene>
    <name evidence="13" type="primary">pgsA2</name>
    <name evidence="13" type="ORF">FEAC_08430</name>
</gene>
<keyword evidence="8 12" id="KW-0472">Membrane</keyword>
<dbReference type="STRING" id="1121877.FEAC_08430"/>
<dbReference type="UniPathway" id="UPA00085"/>